<dbReference type="PANTHER" id="PTHR30050">
    <property type="entry name" value="CHROMOSOMAL REPLICATION INITIATOR PROTEIN DNAA"/>
    <property type="match status" value="1"/>
</dbReference>
<dbReference type="SUPFAM" id="SSF52540">
    <property type="entry name" value="P-loop containing nucleoside triphosphate hydrolases"/>
    <property type="match status" value="1"/>
</dbReference>
<dbReference type="EMBL" id="LT670846">
    <property type="protein sequence ID" value="SHK53524.1"/>
    <property type="molecule type" value="Genomic_DNA"/>
</dbReference>
<dbReference type="Pfam" id="PF01695">
    <property type="entry name" value="IstB_IS21"/>
    <property type="match status" value="1"/>
</dbReference>
<dbReference type="Proteomes" id="UP000189810">
    <property type="component" value="Chromosome I"/>
</dbReference>
<dbReference type="GO" id="GO:0005524">
    <property type="term" value="F:ATP binding"/>
    <property type="evidence" value="ECO:0007669"/>
    <property type="project" value="InterPro"/>
</dbReference>
<keyword evidence="3" id="KW-1185">Reference proteome</keyword>
<accession>A0A1M6T9G5</accession>
<protein>
    <submittedName>
        <fullName evidence="2">DNA replication protein DnaC</fullName>
    </submittedName>
</protein>
<dbReference type="AlphaFoldDB" id="A0A1M6T9G5"/>
<dbReference type="Gene3D" id="3.40.50.300">
    <property type="entry name" value="P-loop containing nucleotide triphosphate hydrolases"/>
    <property type="match status" value="1"/>
</dbReference>
<evidence type="ECO:0000313" key="2">
    <source>
        <dbReference type="EMBL" id="SHK53524.1"/>
    </source>
</evidence>
<feature type="domain" description="IstB-like ATP-binding" evidence="1">
    <location>
        <begin position="62"/>
        <end position="189"/>
    </location>
</feature>
<name>A0A1M6T9G5_9AQUI</name>
<evidence type="ECO:0000313" key="3">
    <source>
        <dbReference type="Proteomes" id="UP000189810"/>
    </source>
</evidence>
<evidence type="ECO:0000259" key="1">
    <source>
        <dbReference type="Pfam" id="PF01695"/>
    </source>
</evidence>
<sequence>MDICPVCKGSGFVDRGQYVEPCQCRYSFEKLKHHLRIPPRFEEASLENYQPSTPSQYEALSQSIAFVENFDPKEGHGLTYLGPSGVGKTHLAVGVLKALYIKKGIRGMFVSVRELLYILKKFFDDNERYRRVLDTFMNLPILLLDDLGSEYSGDWQRDILSLIIEHRYNHCLSTLITTSRSFEDLELSFSPSLINKVRQMNTTLEIRQEEKRSWRATSSRA</sequence>
<dbReference type="InterPro" id="IPR002611">
    <property type="entry name" value="IstB_ATP-bd"/>
</dbReference>
<dbReference type="PANTHER" id="PTHR30050:SF4">
    <property type="entry name" value="ATP-BINDING PROTEIN RV3427C IN INSERTION SEQUENCE-RELATED"/>
    <property type="match status" value="1"/>
</dbReference>
<organism evidence="2 3">
    <name type="scientific">Thermocrinis minervae</name>
    <dbReference type="NCBI Taxonomy" id="381751"/>
    <lineage>
        <taxon>Bacteria</taxon>
        <taxon>Pseudomonadati</taxon>
        <taxon>Aquificota</taxon>
        <taxon>Aquificia</taxon>
        <taxon>Aquificales</taxon>
        <taxon>Aquificaceae</taxon>
        <taxon>Thermocrinis</taxon>
    </lineage>
</organism>
<dbReference type="OrthoDB" id="9776217at2"/>
<proteinExistence type="predicted"/>
<dbReference type="STRING" id="381751.SAMN05444391_1355"/>
<dbReference type="InterPro" id="IPR027417">
    <property type="entry name" value="P-loop_NTPase"/>
</dbReference>
<dbReference type="RefSeq" id="WP_079654447.1">
    <property type="nucleotide sequence ID" value="NZ_LT670846.1"/>
</dbReference>
<gene>
    <name evidence="2" type="ORF">SAMN05444391_1355</name>
</gene>
<dbReference type="GO" id="GO:0006260">
    <property type="term" value="P:DNA replication"/>
    <property type="evidence" value="ECO:0007669"/>
    <property type="project" value="TreeGrafter"/>
</dbReference>
<reference evidence="2 3" key="1">
    <citation type="submission" date="2016-11" db="EMBL/GenBank/DDBJ databases">
        <authorList>
            <person name="Jaros S."/>
            <person name="Januszkiewicz K."/>
            <person name="Wedrychowicz H."/>
        </authorList>
    </citation>
    <scope>NUCLEOTIDE SEQUENCE [LARGE SCALE GENOMIC DNA]</scope>
    <source>
        <strain evidence="2 3">DSM 19557</strain>
    </source>
</reference>